<feature type="region of interest" description="Disordered" evidence="2">
    <location>
        <begin position="887"/>
        <end position="910"/>
    </location>
</feature>
<reference evidence="4" key="1">
    <citation type="submission" date="2021-09" db="EMBL/GenBank/DDBJ databases">
        <authorList>
            <consortium name="AG Swart"/>
            <person name="Singh M."/>
            <person name="Singh A."/>
            <person name="Seah K."/>
            <person name="Emmerich C."/>
        </authorList>
    </citation>
    <scope>NUCLEOTIDE SEQUENCE</scope>
    <source>
        <strain evidence="4">ATCC30299</strain>
    </source>
</reference>
<proteinExistence type="predicted"/>
<name>A0AAU9IZJ4_9CILI</name>
<protein>
    <submittedName>
        <fullName evidence="4">Uncharacterized protein</fullName>
    </submittedName>
</protein>
<evidence type="ECO:0000256" key="3">
    <source>
        <dbReference type="SAM" id="Phobius"/>
    </source>
</evidence>
<feature type="transmembrane region" description="Helical" evidence="3">
    <location>
        <begin position="1109"/>
        <end position="1129"/>
    </location>
</feature>
<evidence type="ECO:0000256" key="1">
    <source>
        <dbReference type="SAM" id="Coils"/>
    </source>
</evidence>
<feature type="compositionally biased region" description="Polar residues" evidence="2">
    <location>
        <begin position="888"/>
        <end position="899"/>
    </location>
</feature>
<feature type="coiled-coil region" evidence="1">
    <location>
        <begin position="979"/>
        <end position="1013"/>
    </location>
</feature>
<keyword evidence="5" id="KW-1185">Reference proteome</keyword>
<dbReference type="EMBL" id="CAJZBQ010000011">
    <property type="protein sequence ID" value="CAG9313779.1"/>
    <property type="molecule type" value="Genomic_DNA"/>
</dbReference>
<keyword evidence="3" id="KW-0472">Membrane</keyword>
<evidence type="ECO:0000313" key="4">
    <source>
        <dbReference type="EMBL" id="CAG9313779.1"/>
    </source>
</evidence>
<evidence type="ECO:0000256" key="2">
    <source>
        <dbReference type="SAM" id="MobiDB-lite"/>
    </source>
</evidence>
<dbReference type="Proteomes" id="UP001162131">
    <property type="component" value="Unassembled WGS sequence"/>
</dbReference>
<evidence type="ECO:0000313" key="5">
    <source>
        <dbReference type="Proteomes" id="UP001162131"/>
    </source>
</evidence>
<keyword evidence="1" id="KW-0175">Coiled coil</keyword>
<organism evidence="4 5">
    <name type="scientific">Blepharisma stoltei</name>
    <dbReference type="NCBI Taxonomy" id="1481888"/>
    <lineage>
        <taxon>Eukaryota</taxon>
        <taxon>Sar</taxon>
        <taxon>Alveolata</taxon>
        <taxon>Ciliophora</taxon>
        <taxon>Postciliodesmatophora</taxon>
        <taxon>Heterotrichea</taxon>
        <taxon>Heterotrichida</taxon>
        <taxon>Blepharismidae</taxon>
        <taxon>Blepharisma</taxon>
    </lineage>
</organism>
<comment type="caution">
    <text evidence="4">The sequence shown here is derived from an EMBL/GenBank/DDBJ whole genome shotgun (WGS) entry which is preliminary data.</text>
</comment>
<gene>
    <name evidence="4" type="ORF">BSTOLATCC_MIC9583</name>
</gene>
<accession>A0AAU9IZJ4</accession>
<keyword evidence="3" id="KW-0812">Transmembrane</keyword>
<keyword evidence="3" id="KW-1133">Transmembrane helix</keyword>
<dbReference type="AlphaFoldDB" id="A0AAU9IZJ4"/>
<sequence length="1132" mass="134566">MYQAEIEPILKVVLGKEEVPLKNYRSRKKLLDQWLVEVQQTRRYTYPKIEEMIAANTCDEEFARLYLTWITQLNENPKCGIPAPEKPKKPFSENPRSPYIIHKFIKIFESRDNEYMKAGMVKMLFHKHEETTRTNEAVLRVKIYYLHCARLVECYKKRVWMENFCKAQQLHKFHQQALLEPLKQNHEEMKEKRKKSFLSNILNAYYKRAMFTYFNAFASKCIKRKNKAILFKSMLVKNYLREKFKNFQLYKLQALEHKSAEQIKEIDKKNTEKVARIEKDNEQKRKLELISMLKMGINKRIAEAIFLWKNYVSEQKLNRSKDAKIIREWRNIARKYTKNGIIAAIKAVSNHKSSENNKNETIIRALYCCIQQHRLVLSKAISKWSRNIKDQENHTKTTENKILDSNNKDLKKQVKSLNDEMIGSKLSLSQKINDLMSQNLEKEKIQSELQKEVQSLLLENQHKDEEHKQIVSQQTVQAFKLLLMRRQMLFSSAFSKWKFETIKWKMQVENQNKAKLDKNNFAFLQKWHSMSAKRWTKIMSSAIHQLQANSRLIAHNRLLWNRLISRMCEFDNNRQKKYIRKWNEKVKESQMRTKFFFVSKALERRYIDMSATFKKFKTLLEAQHKIQHINQKNKIELLIRAYCKGMNINYYKFFSKFKLQLQKKHKKESLLLRALLHGEKTQKLALSKAVEKLKYNVLEKKKSDLLKIQAKKQARMDEEEKKAKKSLLEKRKMESLKHLLVKVKFSMKKAFDALAYETKKQIAVEKVEKKLDVQSRRIKYIQKWMDLAEFRKNSVKYFFGKYKFIATQFSNKVKKDEKMVRNVLGKLNKLVENKRLKEIGKKVMRRGAEQISELITNSFKKWKNNSKAVSEEKILEEVLIEPEELQPQRATKISHPSQKQMHKLGRSNDKSQKQKELILRRIVSVRSKLDNKSKIIEKLDTSFENSLCDLQQKIWLKATALSLLPKDLQKNSGNAELEKKFYINVIDQLKIRLNELTRKINFTRQEINELQQRKNELPDLLVSTRGECEVADEKIEKLKASIQYLKKPKIDWKDSNDTNKSLSPIKLKLENDNVIANEKPKKLESRFSKPITKQTADLNTQRQISLFEFAIISFIIGFSLSWLLGFHLIPHS</sequence>